<proteinExistence type="predicted"/>
<evidence type="ECO:0000313" key="4">
    <source>
        <dbReference type="Proteomes" id="UP001500418"/>
    </source>
</evidence>
<feature type="compositionally biased region" description="Polar residues" evidence="1">
    <location>
        <begin position="139"/>
        <end position="149"/>
    </location>
</feature>
<feature type="region of interest" description="Disordered" evidence="1">
    <location>
        <begin position="136"/>
        <end position="160"/>
    </location>
</feature>
<organism evidence="3 4">
    <name type="scientific">Streptomyces rhizosphaericus</name>
    <dbReference type="NCBI Taxonomy" id="114699"/>
    <lineage>
        <taxon>Bacteria</taxon>
        <taxon>Bacillati</taxon>
        <taxon>Actinomycetota</taxon>
        <taxon>Actinomycetes</taxon>
        <taxon>Kitasatosporales</taxon>
        <taxon>Streptomycetaceae</taxon>
        <taxon>Streptomyces</taxon>
        <taxon>Streptomyces violaceusniger group</taxon>
    </lineage>
</organism>
<comment type="caution">
    <text evidence="3">The sequence shown here is derived from an EMBL/GenBank/DDBJ whole genome shotgun (WGS) entry which is preliminary data.</text>
</comment>
<dbReference type="Proteomes" id="UP001500418">
    <property type="component" value="Unassembled WGS sequence"/>
</dbReference>
<reference evidence="3 4" key="1">
    <citation type="journal article" date="2019" name="Int. J. Syst. Evol. Microbiol.">
        <title>The Global Catalogue of Microorganisms (GCM) 10K type strain sequencing project: providing services to taxonomists for standard genome sequencing and annotation.</title>
        <authorList>
            <consortium name="The Broad Institute Genomics Platform"/>
            <consortium name="The Broad Institute Genome Sequencing Center for Infectious Disease"/>
            <person name="Wu L."/>
            <person name="Ma J."/>
        </authorList>
    </citation>
    <scope>NUCLEOTIDE SEQUENCE [LARGE SCALE GENOMIC DNA]</scope>
    <source>
        <strain evidence="3 4">JCM 11444</strain>
    </source>
</reference>
<evidence type="ECO:0000259" key="2">
    <source>
        <dbReference type="Pfam" id="PF13613"/>
    </source>
</evidence>
<evidence type="ECO:0000313" key="3">
    <source>
        <dbReference type="EMBL" id="GAA0952065.1"/>
    </source>
</evidence>
<feature type="domain" description="Transposase Helix-turn-helix" evidence="2">
    <location>
        <begin position="3"/>
        <end position="45"/>
    </location>
</feature>
<dbReference type="EMBL" id="BAAAID010000072">
    <property type="protein sequence ID" value="GAA0952065.1"/>
    <property type="molecule type" value="Genomic_DNA"/>
</dbReference>
<protein>
    <recommendedName>
        <fullName evidence="2">Transposase Helix-turn-helix domain-containing protein</fullName>
    </recommendedName>
</protein>
<dbReference type="Pfam" id="PF13613">
    <property type="entry name" value="HTH_Tnp_4"/>
    <property type="match status" value="1"/>
</dbReference>
<keyword evidence="4" id="KW-1185">Reference proteome</keyword>
<name>A0ABN1R588_9ACTN</name>
<accession>A0ABN1R588</accession>
<gene>
    <name evidence="3" type="ORF">GCM10009575_076900</name>
</gene>
<dbReference type="InterPro" id="IPR027805">
    <property type="entry name" value="Transposase_HTH_dom"/>
</dbReference>
<sequence>MPERVLLVAVYYRTNLTMRQLAPLFGVSPATVCRVIQRLGALLALEPVRPPQQAADRLWIVDGTLIPVRDRTVGASSRNDRFSANVQVIVDADTGARKLLKRATATRGPLKQRLRPEENIALSVGCHPPRHRILRAMASDTSWRTSKVGSPSGKRPRDET</sequence>
<evidence type="ECO:0000256" key="1">
    <source>
        <dbReference type="SAM" id="MobiDB-lite"/>
    </source>
</evidence>